<evidence type="ECO:0000256" key="3">
    <source>
        <dbReference type="PROSITE-ProRule" id="PRU00169"/>
    </source>
</evidence>
<gene>
    <name evidence="5" type="ORF">HIJ39_01465</name>
</gene>
<keyword evidence="5" id="KW-0238">DNA-binding</keyword>
<reference evidence="5 6" key="1">
    <citation type="submission" date="2020-04" db="EMBL/GenBank/DDBJ databases">
        <authorList>
            <person name="Zhang R."/>
            <person name="Schippers A."/>
        </authorList>
    </citation>
    <scope>NUCLEOTIDE SEQUENCE [LARGE SCALE GENOMIC DNA]</scope>
    <source>
        <strain evidence="5 6">DSM 109850</strain>
    </source>
</reference>
<evidence type="ECO:0000259" key="4">
    <source>
        <dbReference type="PROSITE" id="PS50110"/>
    </source>
</evidence>
<dbReference type="Proteomes" id="UP000533476">
    <property type="component" value="Unassembled WGS sequence"/>
</dbReference>
<feature type="modified residue" description="4-aspartylphosphate" evidence="3">
    <location>
        <position position="53"/>
    </location>
</feature>
<dbReference type="InterPro" id="IPR011006">
    <property type="entry name" value="CheY-like_superfamily"/>
</dbReference>
<dbReference type="GO" id="GO:0000160">
    <property type="term" value="P:phosphorelay signal transduction system"/>
    <property type="evidence" value="ECO:0007669"/>
    <property type="project" value="InterPro"/>
</dbReference>
<proteinExistence type="predicted"/>
<evidence type="ECO:0000313" key="6">
    <source>
        <dbReference type="Proteomes" id="UP000533476"/>
    </source>
</evidence>
<keyword evidence="6" id="KW-1185">Reference proteome</keyword>
<dbReference type="AlphaFoldDB" id="A0A7Y0L0L0"/>
<accession>A0A7Y0L0L0</accession>
<sequence>MQVWIIDDDAALRTLLSTALSGWGAHVSGFGSVEEALRAIEGGAPQPDVCFADWTLKDGPVLRVKPLMPDTRFVVMSGNPAAEEGLPKDIQWLAKPFRLSELNRMVMAER</sequence>
<dbReference type="SMART" id="SM00448">
    <property type="entry name" value="REC"/>
    <property type="match status" value="1"/>
</dbReference>
<dbReference type="RefSeq" id="WP_169095951.1">
    <property type="nucleotide sequence ID" value="NZ_JABBVZ010000003.1"/>
</dbReference>
<protein>
    <recommendedName>
        <fullName evidence="1">Stage 0 sporulation protein A homolog</fullName>
    </recommendedName>
</protein>
<feature type="domain" description="Response regulatory" evidence="4">
    <location>
        <begin position="2"/>
        <end position="110"/>
    </location>
</feature>
<dbReference type="SUPFAM" id="SSF52172">
    <property type="entry name" value="CheY-like"/>
    <property type="match status" value="1"/>
</dbReference>
<dbReference type="PROSITE" id="PS50110">
    <property type="entry name" value="RESPONSE_REGULATORY"/>
    <property type="match status" value="1"/>
</dbReference>
<evidence type="ECO:0000256" key="2">
    <source>
        <dbReference type="ARBA" id="ARBA00024867"/>
    </source>
</evidence>
<dbReference type="InterPro" id="IPR001789">
    <property type="entry name" value="Sig_transdc_resp-reg_receiver"/>
</dbReference>
<evidence type="ECO:0000256" key="1">
    <source>
        <dbReference type="ARBA" id="ARBA00018672"/>
    </source>
</evidence>
<dbReference type="CDD" id="cd00156">
    <property type="entry name" value="REC"/>
    <property type="match status" value="1"/>
</dbReference>
<comment type="function">
    <text evidence="2">May play the central regulatory role in sporulation. It may be an element of the effector pathway responsible for the activation of sporulation genes in response to nutritional stress. Spo0A may act in concert with spo0H (a sigma factor) to control the expression of some genes that are critical to the sporulation process.</text>
</comment>
<dbReference type="GO" id="GO:0003677">
    <property type="term" value="F:DNA binding"/>
    <property type="evidence" value="ECO:0007669"/>
    <property type="project" value="UniProtKB-KW"/>
</dbReference>
<evidence type="ECO:0000313" key="5">
    <source>
        <dbReference type="EMBL" id="NMP21025.1"/>
    </source>
</evidence>
<keyword evidence="3" id="KW-0597">Phosphoprotein</keyword>
<dbReference type="Gene3D" id="3.40.50.2300">
    <property type="match status" value="1"/>
</dbReference>
<comment type="caution">
    <text evidence="5">The sequence shown here is derived from an EMBL/GenBank/DDBJ whole genome shotgun (WGS) entry which is preliminary data.</text>
</comment>
<dbReference type="EMBL" id="JABBVZ010000003">
    <property type="protein sequence ID" value="NMP21025.1"/>
    <property type="molecule type" value="Genomic_DNA"/>
</dbReference>
<name>A0A7Y0L0L0_9FIRM</name>
<organism evidence="5 6">
    <name type="scientific">Sulfobacillus harzensis</name>
    <dbReference type="NCBI Taxonomy" id="2729629"/>
    <lineage>
        <taxon>Bacteria</taxon>
        <taxon>Bacillati</taxon>
        <taxon>Bacillota</taxon>
        <taxon>Clostridia</taxon>
        <taxon>Eubacteriales</taxon>
        <taxon>Clostridiales Family XVII. Incertae Sedis</taxon>
        <taxon>Sulfobacillus</taxon>
    </lineage>
</organism>